<accession>A0ABU5E7V4</accession>
<dbReference type="SMART" id="SM00487">
    <property type="entry name" value="DEXDc"/>
    <property type="match status" value="1"/>
</dbReference>
<evidence type="ECO:0000256" key="1">
    <source>
        <dbReference type="ARBA" id="ARBA00022741"/>
    </source>
</evidence>
<dbReference type="EMBL" id="JAXCLW010000001">
    <property type="protein sequence ID" value="MDY0882124.1"/>
    <property type="molecule type" value="Genomic_DNA"/>
</dbReference>
<dbReference type="InterPro" id="IPR049614">
    <property type="entry name" value="HrpB_DEXH"/>
</dbReference>
<reference evidence="7 8" key="1">
    <citation type="journal article" date="2016" name="Antonie Van Leeuwenhoek">
        <title>Dongia soli sp. nov., isolated from soil from Dokdo, Korea.</title>
        <authorList>
            <person name="Kim D.U."/>
            <person name="Lee H."/>
            <person name="Kim H."/>
            <person name="Kim S.G."/>
            <person name="Ka J.O."/>
        </authorList>
    </citation>
    <scope>NUCLEOTIDE SEQUENCE [LARGE SCALE GENOMIC DNA]</scope>
    <source>
        <strain evidence="7 8">D78</strain>
    </source>
</reference>
<evidence type="ECO:0000259" key="5">
    <source>
        <dbReference type="PROSITE" id="PS51192"/>
    </source>
</evidence>
<organism evidence="7 8">
    <name type="scientific">Dongia soli</name>
    <dbReference type="NCBI Taxonomy" id="600628"/>
    <lineage>
        <taxon>Bacteria</taxon>
        <taxon>Pseudomonadati</taxon>
        <taxon>Pseudomonadota</taxon>
        <taxon>Alphaproteobacteria</taxon>
        <taxon>Rhodospirillales</taxon>
        <taxon>Dongiaceae</taxon>
        <taxon>Dongia</taxon>
    </lineage>
</organism>
<dbReference type="PANTHER" id="PTHR43519">
    <property type="entry name" value="ATP-DEPENDENT RNA HELICASE HRPB"/>
    <property type="match status" value="1"/>
</dbReference>
<dbReference type="RefSeq" id="WP_320507156.1">
    <property type="nucleotide sequence ID" value="NZ_JAXCLW010000001.1"/>
</dbReference>
<keyword evidence="2" id="KW-0378">Hydrolase</keyword>
<dbReference type="Proteomes" id="UP001279642">
    <property type="component" value="Unassembled WGS sequence"/>
</dbReference>
<dbReference type="PROSITE" id="PS51194">
    <property type="entry name" value="HELICASE_CTER"/>
    <property type="match status" value="1"/>
</dbReference>
<sequence>MTAVIQDALPIETLLPDIRAALAAAPNLVLEAPPGAGKTTMVPLALRDEAWLSGGKIVMLEPRRLAARSAAHRMANLLGEEVGETVGYRVRLDRRVGPKTRIEVVTTGLFLRQLQADPTLPGIGAVLFDEFHERTIDSDLALAFCLEAQAALRDDLRLLVMSATLDGAATAELLPQARRLTSEGRMFPVETRYLGDDSVSRIEDRMAGAIRQALQAEAGDILAFLPGTAEIRRVEQRLGDLGSYHIVLPLYGDLPLSEQDRAIRRDPQNRRKIVLATSIAETSLTIDGVRLVVDSGLRRVPRFDPVSGMSRLTTTKVSQAAATQRRGRAGRTQPGICYRLWSPQSERALPAFEAPEILAVDLAPLALELAVWGITEIETLKLLDPPPAASLAQARELLAELEAIDDKLLATSPGKAMAALGVHPRLAHMMVRAKERGLGALACDIAAILSERDPIKQDRQYGPADVDLRDRLDVLQDRGRHSGKVDRPLRERIRQSAKDWRRQLDLPSDAAAARDAAGAVLALAYPDRLAQKRGRNPDGMESFRLSNGRGAVLGAADPLANQDFLAIGALDGDKRAARIFLAAPITLDEIEADFGQAIIDETIVAWNPRSETVDAKSQRRLWSLVLAEKPLANPPRGQLAEAMATGIRQMGLACLPWTPDLHTLRARIALLRRLNDPRHSWPDLSDDALLESLETWLLPYLDGKTRRAHLANLDLREALLSTLDWQQRQALDRLAPTHLDVPSGSRLPLDYEGGDLPVLAVRLQEMFGATDTPTIADGKVQVLLHLLSPARRPVQVTQDLKSFWANGYRAVKADLKGQYPKHYWPDDPLIAEPTARAKPRPRS</sequence>
<dbReference type="PIRSF" id="PIRSF005496">
    <property type="entry name" value="ATP_hel_hrpB"/>
    <property type="match status" value="1"/>
</dbReference>
<dbReference type="PANTHER" id="PTHR43519:SF1">
    <property type="entry name" value="ATP-DEPENDENT RNA HELICASE HRPB"/>
    <property type="match status" value="1"/>
</dbReference>
<dbReference type="InterPro" id="IPR010225">
    <property type="entry name" value="HrpB"/>
</dbReference>
<dbReference type="InterPro" id="IPR011545">
    <property type="entry name" value="DEAD/DEAH_box_helicase_dom"/>
</dbReference>
<dbReference type="InterPro" id="IPR007502">
    <property type="entry name" value="Helicase-assoc_dom"/>
</dbReference>
<dbReference type="SMART" id="SM00847">
    <property type="entry name" value="HA2"/>
    <property type="match status" value="1"/>
</dbReference>
<feature type="domain" description="Helicase ATP-binding" evidence="5">
    <location>
        <begin position="19"/>
        <end position="183"/>
    </location>
</feature>
<keyword evidence="4" id="KW-0067">ATP-binding</keyword>
<dbReference type="InterPro" id="IPR001650">
    <property type="entry name" value="Helicase_C-like"/>
</dbReference>
<dbReference type="CDD" id="cd18791">
    <property type="entry name" value="SF2_C_RHA"/>
    <property type="match status" value="1"/>
</dbReference>
<dbReference type="InterPro" id="IPR027417">
    <property type="entry name" value="P-loop_NTPase"/>
</dbReference>
<protein>
    <submittedName>
        <fullName evidence="7">ATP-dependent helicase HrpB</fullName>
    </submittedName>
</protein>
<evidence type="ECO:0000259" key="6">
    <source>
        <dbReference type="PROSITE" id="PS51194"/>
    </source>
</evidence>
<dbReference type="Gene3D" id="3.40.50.300">
    <property type="entry name" value="P-loop containing nucleotide triphosphate hydrolases"/>
    <property type="match status" value="2"/>
</dbReference>
<dbReference type="SUPFAM" id="SSF52540">
    <property type="entry name" value="P-loop containing nucleoside triphosphate hydrolases"/>
    <property type="match status" value="1"/>
</dbReference>
<proteinExistence type="predicted"/>
<dbReference type="Pfam" id="PF21010">
    <property type="entry name" value="HA2_C"/>
    <property type="match status" value="1"/>
</dbReference>
<dbReference type="GO" id="GO:0004386">
    <property type="term" value="F:helicase activity"/>
    <property type="evidence" value="ECO:0007669"/>
    <property type="project" value="UniProtKB-KW"/>
</dbReference>
<dbReference type="CDD" id="cd17990">
    <property type="entry name" value="DEXHc_HrpB"/>
    <property type="match status" value="1"/>
</dbReference>
<dbReference type="Pfam" id="PF00271">
    <property type="entry name" value="Helicase_C"/>
    <property type="match status" value="1"/>
</dbReference>
<dbReference type="SMART" id="SM00490">
    <property type="entry name" value="HELICc"/>
    <property type="match status" value="1"/>
</dbReference>
<keyword evidence="1" id="KW-0547">Nucleotide-binding</keyword>
<dbReference type="InterPro" id="IPR013689">
    <property type="entry name" value="RNA_helicase_ATP-dep_HrpB_C"/>
</dbReference>
<dbReference type="Pfam" id="PF08482">
    <property type="entry name" value="HrpB_C"/>
    <property type="match status" value="1"/>
</dbReference>
<evidence type="ECO:0000313" key="8">
    <source>
        <dbReference type="Proteomes" id="UP001279642"/>
    </source>
</evidence>
<evidence type="ECO:0000256" key="4">
    <source>
        <dbReference type="ARBA" id="ARBA00022840"/>
    </source>
</evidence>
<dbReference type="NCBIfam" id="TIGR01970">
    <property type="entry name" value="DEAH_box_HrpB"/>
    <property type="match status" value="1"/>
</dbReference>
<dbReference type="InterPro" id="IPR014001">
    <property type="entry name" value="Helicase_ATP-bd"/>
</dbReference>
<keyword evidence="3 7" id="KW-0347">Helicase</keyword>
<evidence type="ECO:0000256" key="2">
    <source>
        <dbReference type="ARBA" id="ARBA00022801"/>
    </source>
</evidence>
<dbReference type="PROSITE" id="PS51192">
    <property type="entry name" value="HELICASE_ATP_BIND_1"/>
    <property type="match status" value="1"/>
</dbReference>
<dbReference type="Pfam" id="PF00270">
    <property type="entry name" value="DEAD"/>
    <property type="match status" value="1"/>
</dbReference>
<evidence type="ECO:0000313" key="7">
    <source>
        <dbReference type="EMBL" id="MDY0882124.1"/>
    </source>
</evidence>
<keyword evidence="8" id="KW-1185">Reference proteome</keyword>
<feature type="domain" description="Helicase C-terminal" evidence="6">
    <location>
        <begin position="209"/>
        <end position="373"/>
    </location>
</feature>
<evidence type="ECO:0000256" key="3">
    <source>
        <dbReference type="ARBA" id="ARBA00022806"/>
    </source>
</evidence>
<comment type="caution">
    <text evidence="7">The sequence shown here is derived from an EMBL/GenBank/DDBJ whole genome shotgun (WGS) entry which is preliminary data.</text>
</comment>
<name>A0ABU5E7V4_9PROT</name>
<gene>
    <name evidence="7" type="primary">hrpB</name>
    <name evidence="7" type="ORF">SMD27_04660</name>
</gene>
<dbReference type="Gene3D" id="1.20.120.1080">
    <property type="match status" value="1"/>
</dbReference>